<dbReference type="OrthoDB" id="2417308at2759"/>
<evidence type="ECO:0000256" key="3">
    <source>
        <dbReference type="ARBA" id="ARBA00022692"/>
    </source>
</evidence>
<feature type="transmembrane region" description="Helical" evidence="7">
    <location>
        <begin position="176"/>
        <end position="197"/>
    </location>
</feature>
<feature type="transmembrane region" description="Helical" evidence="7">
    <location>
        <begin position="387"/>
        <end position="406"/>
    </location>
</feature>
<evidence type="ECO:0000256" key="2">
    <source>
        <dbReference type="ARBA" id="ARBA00022448"/>
    </source>
</evidence>
<evidence type="ECO:0000256" key="6">
    <source>
        <dbReference type="SAM" id="MobiDB-lite"/>
    </source>
</evidence>
<dbReference type="GeneID" id="27676806"/>
<keyword evidence="3 7" id="KW-0812">Transmembrane</keyword>
<feature type="transmembrane region" description="Helical" evidence="7">
    <location>
        <begin position="324"/>
        <end position="346"/>
    </location>
</feature>
<dbReference type="PhylomeDB" id="A0A0A2KWQ9"/>
<feature type="transmembrane region" description="Helical" evidence="7">
    <location>
        <begin position="483"/>
        <end position="504"/>
    </location>
</feature>
<evidence type="ECO:0000256" key="1">
    <source>
        <dbReference type="ARBA" id="ARBA00004141"/>
    </source>
</evidence>
<feature type="transmembrane region" description="Helical" evidence="7">
    <location>
        <begin position="48"/>
        <end position="71"/>
    </location>
</feature>
<dbReference type="InterPro" id="IPR002293">
    <property type="entry name" value="AA/rel_permease1"/>
</dbReference>
<feature type="transmembrane region" description="Helical" evidence="7">
    <location>
        <begin position="458"/>
        <end position="477"/>
    </location>
</feature>
<dbReference type="PANTHER" id="PTHR45649:SF20">
    <property type="entry name" value="TRANSPORTER, PUTATIVE (EUROFUNG)-RELATED"/>
    <property type="match status" value="1"/>
</dbReference>
<accession>A0A0A2KWQ9</accession>
<dbReference type="AlphaFoldDB" id="A0A0A2KWQ9"/>
<dbReference type="GO" id="GO:0022857">
    <property type="term" value="F:transmembrane transporter activity"/>
    <property type="evidence" value="ECO:0007669"/>
    <property type="project" value="InterPro"/>
</dbReference>
<dbReference type="Pfam" id="PF13520">
    <property type="entry name" value="AA_permease_2"/>
    <property type="match status" value="1"/>
</dbReference>
<reference evidence="8 9" key="1">
    <citation type="journal article" date="2015" name="Mol. Plant Microbe Interact.">
        <title>Genome, transcriptome, and functional analyses of Penicillium expansum provide new insights into secondary metabolism and pathogenicity.</title>
        <authorList>
            <person name="Ballester A.R."/>
            <person name="Marcet-Houben M."/>
            <person name="Levin E."/>
            <person name="Sela N."/>
            <person name="Selma-Lazaro C."/>
            <person name="Carmona L."/>
            <person name="Wisniewski M."/>
            <person name="Droby S."/>
            <person name="Gonzalez-Candelas L."/>
            <person name="Gabaldon T."/>
        </authorList>
    </citation>
    <scope>NUCLEOTIDE SEQUENCE [LARGE SCALE GENOMIC DNA]</scope>
    <source>
        <strain evidence="8 9">MD-8</strain>
    </source>
</reference>
<dbReference type="PANTHER" id="PTHR45649">
    <property type="entry name" value="AMINO-ACID PERMEASE BAT1"/>
    <property type="match status" value="1"/>
</dbReference>
<feature type="transmembrane region" description="Helical" evidence="7">
    <location>
        <begin position="282"/>
        <end position="304"/>
    </location>
</feature>
<name>A0A0A2KWQ9_PENEN</name>
<evidence type="ECO:0000256" key="5">
    <source>
        <dbReference type="ARBA" id="ARBA00023136"/>
    </source>
</evidence>
<dbReference type="Proteomes" id="UP000030143">
    <property type="component" value="Unassembled WGS sequence"/>
</dbReference>
<dbReference type="RefSeq" id="XP_016599558.1">
    <property type="nucleotide sequence ID" value="XM_016741387.1"/>
</dbReference>
<dbReference type="GO" id="GO:0016020">
    <property type="term" value="C:membrane"/>
    <property type="evidence" value="ECO:0007669"/>
    <property type="project" value="UniProtKB-SubCell"/>
</dbReference>
<evidence type="ECO:0000256" key="7">
    <source>
        <dbReference type="SAM" id="Phobius"/>
    </source>
</evidence>
<dbReference type="STRING" id="27334.A0A0A2KWQ9"/>
<keyword evidence="4 7" id="KW-1133">Transmembrane helix</keyword>
<dbReference type="VEuPathDB" id="FungiDB:PEXP_018710"/>
<keyword evidence="5 7" id="KW-0472">Membrane</keyword>
<feature type="transmembrane region" description="Helical" evidence="7">
    <location>
        <begin position="83"/>
        <end position="105"/>
    </location>
</feature>
<dbReference type="Gene3D" id="1.20.1740.10">
    <property type="entry name" value="Amino acid/polyamine transporter I"/>
    <property type="match status" value="1"/>
</dbReference>
<keyword evidence="9" id="KW-1185">Reference proteome</keyword>
<feature type="transmembrane region" description="Helical" evidence="7">
    <location>
        <begin position="126"/>
        <end position="145"/>
    </location>
</feature>
<feature type="region of interest" description="Disordered" evidence="6">
    <location>
        <begin position="1"/>
        <end position="20"/>
    </location>
</feature>
<proteinExistence type="predicted"/>
<comment type="caution">
    <text evidence="8">The sequence shown here is derived from an EMBL/GenBank/DDBJ whole genome shotgun (WGS) entry which is preliminary data.</text>
</comment>
<protein>
    <submittedName>
        <fullName evidence="8">Amino acid/polyamine transporter I</fullName>
    </submittedName>
</protein>
<keyword evidence="2" id="KW-0813">Transport</keyword>
<evidence type="ECO:0000313" key="8">
    <source>
        <dbReference type="EMBL" id="KGO57982.1"/>
    </source>
</evidence>
<dbReference type="EMBL" id="JQFZ01000133">
    <property type="protein sequence ID" value="KGO57982.1"/>
    <property type="molecule type" value="Genomic_DNA"/>
</dbReference>
<comment type="subcellular location">
    <subcellularLocation>
        <location evidence="1">Membrane</location>
        <topology evidence="1">Multi-pass membrane protein</topology>
    </subcellularLocation>
</comment>
<organism evidence="8 9">
    <name type="scientific">Penicillium expansum</name>
    <name type="common">Blue mold rot fungus</name>
    <dbReference type="NCBI Taxonomy" id="27334"/>
    <lineage>
        <taxon>Eukaryota</taxon>
        <taxon>Fungi</taxon>
        <taxon>Dikarya</taxon>
        <taxon>Ascomycota</taxon>
        <taxon>Pezizomycotina</taxon>
        <taxon>Eurotiomycetes</taxon>
        <taxon>Eurotiomycetidae</taxon>
        <taxon>Eurotiales</taxon>
        <taxon>Aspergillaceae</taxon>
        <taxon>Penicillium</taxon>
    </lineage>
</organism>
<dbReference type="HOGENOM" id="CLU_004495_2_1_1"/>
<feature type="transmembrane region" description="Helical" evidence="7">
    <location>
        <begin position="418"/>
        <end position="437"/>
    </location>
</feature>
<feature type="transmembrane region" description="Helical" evidence="7">
    <location>
        <begin position="203"/>
        <end position="221"/>
    </location>
</feature>
<evidence type="ECO:0000313" key="9">
    <source>
        <dbReference type="Proteomes" id="UP000030143"/>
    </source>
</evidence>
<evidence type="ECO:0000256" key="4">
    <source>
        <dbReference type="ARBA" id="ARBA00022989"/>
    </source>
</evidence>
<feature type="compositionally biased region" description="Polar residues" evidence="6">
    <location>
        <begin position="1"/>
        <end position="11"/>
    </location>
</feature>
<gene>
    <name evidence="8" type="ORF">PEX2_041120</name>
</gene>
<sequence length="704" mass="78196">MSGSEITSSSAPVGDLRDGKGNEFIKVQNEDELRLAQMGHKQELDRHFSLWSLIGLAANCTISWTGLGLGLMTAINAGGPGALIYGFILVFILQSFVGASLAEFVSAYPTEGGMYHWIAAIAPKRYNSLLSFATGWCTVFGWIFTTASTNLIYATTAMALIALYHDGLVVQPWMTFVAYQILNILTAGVVMFGNRFIPAINKFSLVYLQLAWFITMVVVAAKAPLHNDSKFVFRTWINETGWDNNVICFITGLVNPMYSLGGLDGISHITEEMPNPGRNAPLGLAITLSIAFVTGLSYLLSLMFSVQNYGSLADTHTGLPLAELFWQATSTRGGAFGLVFMVWIALGPCVIGSQLSTGRVFWAFARDEGLPLSNIWARVNPKLGSPFNAQLCVTVITGLLGCIYLGSTTAFNSMMSSAVTINNLAYVVPILTNVILFRRTMRRGPFFMGQTVGMTVNIISVAWLVFAIVFFSFPYQMPVTVSNMNYTCVVVGGFLTIELIWWLIAGKSRTQADGLPPFKAITIPNVKRLSKGWDLKCWESDIHLALRNRNLSAVISHHLPQPTHDHISYDNWLKWSQLVNKWLIHNLDGGFAILLESIRPYLDLADETYLAIRDLRFPDKEDIVSEFIKLWSMRRHHFHSIAAYVGAWRAQYAATKVMLHEIKGEMPELCSYINYQIGDPRATSGKMTYDEFDGIVNGILRTFF</sequence>